<dbReference type="EMBL" id="AP023322">
    <property type="protein sequence ID" value="BCI63510.1"/>
    <property type="molecule type" value="Genomic_DNA"/>
</dbReference>
<evidence type="ECO:0000313" key="2">
    <source>
        <dbReference type="Proteomes" id="UP000594042"/>
    </source>
</evidence>
<organism evidence="1 2">
    <name type="scientific">Coprobacter secundus subsp. similis</name>
    <dbReference type="NCBI Taxonomy" id="2751153"/>
    <lineage>
        <taxon>Bacteria</taxon>
        <taxon>Pseudomonadati</taxon>
        <taxon>Bacteroidota</taxon>
        <taxon>Bacteroidia</taxon>
        <taxon>Bacteroidales</taxon>
        <taxon>Barnesiellaceae</taxon>
        <taxon>Coprobacter</taxon>
    </lineage>
</organism>
<protein>
    <submittedName>
        <fullName evidence="1">SIMPL domain-containing protein</fullName>
    </submittedName>
</protein>
<dbReference type="Gene3D" id="3.30.110.170">
    <property type="entry name" value="Protein of unknown function (DUF541), domain 1"/>
    <property type="match status" value="1"/>
</dbReference>
<dbReference type="InterPro" id="IPR052022">
    <property type="entry name" value="26kDa_periplasmic_antigen"/>
</dbReference>
<name>A0A7G1HVD7_9BACT</name>
<dbReference type="AlphaFoldDB" id="A0A7G1HVD7"/>
<evidence type="ECO:0000313" key="1">
    <source>
        <dbReference type="EMBL" id="BCI63510.1"/>
    </source>
</evidence>
<gene>
    <name evidence="1" type="ORF">Cop2CBH44_18630</name>
</gene>
<dbReference type="PANTHER" id="PTHR34387:SF1">
    <property type="entry name" value="PERIPLASMIC IMMUNOGENIC PROTEIN"/>
    <property type="match status" value="1"/>
</dbReference>
<dbReference type="PANTHER" id="PTHR34387">
    <property type="entry name" value="SLR1258 PROTEIN"/>
    <property type="match status" value="1"/>
</dbReference>
<accession>A0A7G1HVD7</accession>
<dbReference type="Gene3D" id="3.30.70.2970">
    <property type="entry name" value="Protein of unknown function (DUF541), domain 2"/>
    <property type="match status" value="1"/>
</dbReference>
<dbReference type="GO" id="GO:0006974">
    <property type="term" value="P:DNA damage response"/>
    <property type="evidence" value="ECO:0007669"/>
    <property type="project" value="TreeGrafter"/>
</dbReference>
<dbReference type="InterPro" id="IPR007497">
    <property type="entry name" value="SIMPL/DUF541"/>
</dbReference>
<keyword evidence="2" id="KW-1185">Reference proteome</keyword>
<dbReference type="KEGG" id="copr:Cop2CBH44_18630"/>
<reference evidence="2" key="1">
    <citation type="submission" date="2020-07" db="EMBL/GenBank/DDBJ databases">
        <title>Complete genome sequencing of Coprobacter sp. strain 2CBH44.</title>
        <authorList>
            <person name="Sakamoto M."/>
            <person name="Murakami T."/>
            <person name="Mori H."/>
        </authorList>
    </citation>
    <scope>NUCLEOTIDE SEQUENCE [LARGE SCALE GENOMIC DNA]</scope>
    <source>
        <strain evidence="2">2CBH44</strain>
    </source>
</reference>
<sequence>MEINPDEIRYTIHIKEYWKEEFEKRSKPEDYKTKVPINVIEDELINNLKRIGISSNDITINEIGDFWREPGKDFLISKQLEIKLYDFNIIDKIIETIDTHGITYMNISELKNKNIAQYRKKVKIAALKAAEDKAKHLLASIGKQIGEIISITESANKQPLYGQAQNRISNISLNNQSDSNNFRKIKLQYEIQARFEIK</sequence>
<dbReference type="Pfam" id="PF04402">
    <property type="entry name" value="SIMPL"/>
    <property type="match status" value="1"/>
</dbReference>
<proteinExistence type="predicted"/>
<dbReference type="Proteomes" id="UP000594042">
    <property type="component" value="Chromosome"/>
</dbReference>